<gene>
    <name evidence="2" type="ORF">E1292_00460</name>
</gene>
<proteinExistence type="predicted"/>
<evidence type="ECO:0000256" key="1">
    <source>
        <dbReference type="SAM" id="SignalP"/>
    </source>
</evidence>
<protein>
    <submittedName>
        <fullName evidence="2">Uncharacterized protein</fullName>
    </submittedName>
</protein>
<organism evidence="2 3">
    <name type="scientific">Nonomuraea deserti</name>
    <dbReference type="NCBI Taxonomy" id="1848322"/>
    <lineage>
        <taxon>Bacteria</taxon>
        <taxon>Bacillati</taxon>
        <taxon>Actinomycetota</taxon>
        <taxon>Actinomycetes</taxon>
        <taxon>Streptosporangiales</taxon>
        <taxon>Streptosporangiaceae</taxon>
        <taxon>Nonomuraea</taxon>
    </lineage>
</organism>
<accession>A0A4R4WA81</accession>
<evidence type="ECO:0000313" key="2">
    <source>
        <dbReference type="EMBL" id="TDD12774.1"/>
    </source>
</evidence>
<feature type="signal peptide" evidence="1">
    <location>
        <begin position="1"/>
        <end position="32"/>
    </location>
</feature>
<keyword evidence="3" id="KW-1185">Reference proteome</keyword>
<sequence length="130" mass="13457">MAVHARRTLIGVLAALAALLFSVALRTGSAAAAPERGFADQSTAALPDVPGKDGAASLAATYSCSRNIPIPAYYIDIDCSVFSGAIRVVVTCSDGYQFASPIIFAGNRFTGRGTCGPPWTVRSANVETVF</sequence>
<keyword evidence="1" id="KW-0732">Signal</keyword>
<comment type="caution">
    <text evidence="2">The sequence shown here is derived from an EMBL/GenBank/DDBJ whole genome shotgun (WGS) entry which is preliminary data.</text>
</comment>
<dbReference type="Proteomes" id="UP000295258">
    <property type="component" value="Unassembled WGS sequence"/>
</dbReference>
<reference evidence="2 3" key="1">
    <citation type="submission" date="2019-03" db="EMBL/GenBank/DDBJ databases">
        <title>Draft genome sequences of novel Actinobacteria.</title>
        <authorList>
            <person name="Sahin N."/>
            <person name="Ay H."/>
            <person name="Saygin H."/>
        </authorList>
    </citation>
    <scope>NUCLEOTIDE SEQUENCE [LARGE SCALE GENOMIC DNA]</scope>
    <source>
        <strain evidence="2 3">KC310</strain>
    </source>
</reference>
<dbReference type="PROSITE" id="PS51318">
    <property type="entry name" value="TAT"/>
    <property type="match status" value="1"/>
</dbReference>
<dbReference type="EMBL" id="SMKO01000001">
    <property type="protein sequence ID" value="TDD12774.1"/>
    <property type="molecule type" value="Genomic_DNA"/>
</dbReference>
<evidence type="ECO:0000313" key="3">
    <source>
        <dbReference type="Proteomes" id="UP000295258"/>
    </source>
</evidence>
<dbReference type="RefSeq" id="WP_132590792.1">
    <property type="nucleotide sequence ID" value="NZ_SMKO01000001.1"/>
</dbReference>
<name>A0A4R4WA81_9ACTN</name>
<dbReference type="InterPro" id="IPR006311">
    <property type="entry name" value="TAT_signal"/>
</dbReference>
<feature type="chain" id="PRO_5020903961" evidence="1">
    <location>
        <begin position="33"/>
        <end position="130"/>
    </location>
</feature>
<dbReference type="AlphaFoldDB" id="A0A4R4WA81"/>